<feature type="non-terminal residue" evidence="1">
    <location>
        <position position="81"/>
    </location>
</feature>
<dbReference type="AlphaFoldDB" id="A0AAW4VR88"/>
<dbReference type="RefSeq" id="WP_227280201.1">
    <property type="nucleotide sequence ID" value="NZ_JAJDKZ010000242.1"/>
</dbReference>
<accession>A0AAW4VR88</accession>
<feature type="non-terminal residue" evidence="1">
    <location>
        <position position="1"/>
    </location>
</feature>
<protein>
    <submittedName>
        <fullName evidence="1">Uncharacterized protein</fullName>
    </submittedName>
</protein>
<comment type="caution">
    <text evidence="1">The sequence shown here is derived from an EMBL/GenBank/DDBJ whole genome shotgun (WGS) entry which is preliminary data.</text>
</comment>
<sequence>DKTQEAARNFREITVQMILRALAKCIPNDNSLSFPARQVFQRAKSIKTHTIMLTPFIRVCFLIKQMHKKGGAGMNPIDYDR</sequence>
<organism evidence="1 2">
    <name type="scientific">Faecalibacillus faecis</name>
    <dbReference type="NCBI Taxonomy" id="1982628"/>
    <lineage>
        <taxon>Bacteria</taxon>
        <taxon>Bacillati</taxon>
        <taxon>Bacillota</taxon>
        <taxon>Erysipelotrichia</taxon>
        <taxon>Erysipelotrichales</taxon>
        <taxon>Coprobacillaceae</taxon>
        <taxon>Faecalibacillus</taxon>
    </lineage>
</organism>
<dbReference type="Proteomes" id="UP001198439">
    <property type="component" value="Unassembled WGS sequence"/>
</dbReference>
<name>A0AAW4VR88_9FIRM</name>
<proteinExistence type="predicted"/>
<evidence type="ECO:0000313" key="2">
    <source>
        <dbReference type="Proteomes" id="UP001198439"/>
    </source>
</evidence>
<reference evidence="1" key="1">
    <citation type="submission" date="2021-10" db="EMBL/GenBank/DDBJ databases">
        <title>Collection of gut derived symbiotic bacterial strains cultured from healthy donors.</title>
        <authorList>
            <person name="Lin H."/>
            <person name="Littmann E."/>
            <person name="Kohout C."/>
            <person name="Pamer E.G."/>
        </authorList>
    </citation>
    <scope>NUCLEOTIDE SEQUENCE</scope>
    <source>
        <strain evidence="1">DFI.4.48</strain>
    </source>
</reference>
<gene>
    <name evidence="1" type="ORF">LJD69_13690</name>
</gene>
<dbReference type="EMBL" id="JAJDKZ010000242">
    <property type="protein sequence ID" value="MCB8611641.1"/>
    <property type="molecule type" value="Genomic_DNA"/>
</dbReference>
<evidence type="ECO:0000313" key="1">
    <source>
        <dbReference type="EMBL" id="MCB8611641.1"/>
    </source>
</evidence>